<dbReference type="RefSeq" id="WP_046222173.1">
    <property type="nucleotide sequence ID" value="NZ_JWYV01000021.1"/>
</dbReference>
<keyword evidence="4" id="KW-0676">Redox-active center</keyword>
<keyword evidence="7" id="KW-1185">Reference proteome</keyword>
<proteinExistence type="predicted"/>
<dbReference type="AlphaFoldDB" id="A0A0F5V8B6"/>
<dbReference type="Pfam" id="PF01323">
    <property type="entry name" value="DSBA"/>
    <property type="match status" value="1"/>
</dbReference>
<name>A0A0F5V8B6_9GAMM</name>
<reference evidence="6 7" key="1">
    <citation type="submission" date="2014-12" db="EMBL/GenBank/DDBJ databases">
        <title>Mercury Reductase activity and rhizosphere competence traits in the genome of root associated Photobacterium halotolerans MELD1.</title>
        <authorList>
            <person name="Mathew D.C."/>
            <person name="Huang C.-C."/>
        </authorList>
    </citation>
    <scope>NUCLEOTIDE SEQUENCE [LARGE SCALE GENOMIC DNA]</scope>
    <source>
        <strain evidence="6 7">MELD1</strain>
    </source>
</reference>
<dbReference type="GO" id="GO:0016491">
    <property type="term" value="F:oxidoreductase activity"/>
    <property type="evidence" value="ECO:0007669"/>
    <property type="project" value="UniProtKB-KW"/>
</dbReference>
<gene>
    <name evidence="6" type="ORF">KY46_18955</name>
</gene>
<keyword evidence="3" id="KW-1015">Disulfide bond</keyword>
<dbReference type="STRING" id="265726.KY46_18955"/>
<dbReference type="PANTHER" id="PTHR13887:SF14">
    <property type="entry name" value="DISULFIDE BOND FORMATION PROTEIN D"/>
    <property type="match status" value="1"/>
</dbReference>
<evidence type="ECO:0000259" key="5">
    <source>
        <dbReference type="Pfam" id="PF01323"/>
    </source>
</evidence>
<dbReference type="PANTHER" id="PTHR13887">
    <property type="entry name" value="GLUTATHIONE S-TRANSFERASE KAPPA"/>
    <property type="match status" value="1"/>
</dbReference>
<dbReference type="OrthoDB" id="9813770at2"/>
<dbReference type="Proteomes" id="UP000033633">
    <property type="component" value="Unassembled WGS sequence"/>
</dbReference>
<dbReference type="PATRIC" id="fig|265726.11.peg.2596"/>
<sequence length="214" mass="24151">MSDTKPKITLEFFHDAVCGWCYVLSPRLRKLAERADIEVKQRCFVLQRNDDEMITRFGSLAAAKQEILNHWVACQQHADDPDRFDIEGMRAKPFSYPSGYLAALGAKAAELMGNSDTHWDYFDEIQHLHLKVNDNIGDRDVILAAANNIGLDTVRFETLLDSDAVRDAVEADLKRARAFHLRSIPSLIINGEQVVSQTLTEQALLELVTQVEPV</sequence>
<accession>A0A0F5V8B6</accession>
<comment type="caution">
    <text evidence="6">The sequence shown here is derived from an EMBL/GenBank/DDBJ whole genome shotgun (WGS) entry which is preliminary data.</text>
</comment>
<protein>
    <submittedName>
        <fullName evidence="6">Thioredoxin</fullName>
    </submittedName>
</protein>
<dbReference type="Gene3D" id="3.40.30.10">
    <property type="entry name" value="Glutaredoxin"/>
    <property type="match status" value="1"/>
</dbReference>
<organism evidence="6 7">
    <name type="scientific">Photobacterium halotolerans</name>
    <dbReference type="NCBI Taxonomy" id="265726"/>
    <lineage>
        <taxon>Bacteria</taxon>
        <taxon>Pseudomonadati</taxon>
        <taxon>Pseudomonadota</taxon>
        <taxon>Gammaproteobacteria</taxon>
        <taxon>Vibrionales</taxon>
        <taxon>Vibrionaceae</taxon>
        <taxon>Photobacterium</taxon>
    </lineage>
</organism>
<evidence type="ECO:0000256" key="3">
    <source>
        <dbReference type="ARBA" id="ARBA00023157"/>
    </source>
</evidence>
<evidence type="ECO:0000256" key="2">
    <source>
        <dbReference type="ARBA" id="ARBA00023002"/>
    </source>
</evidence>
<feature type="domain" description="DSBA-like thioredoxin" evidence="5">
    <location>
        <begin position="9"/>
        <end position="195"/>
    </location>
</feature>
<dbReference type="InterPro" id="IPR001853">
    <property type="entry name" value="DSBA-like_thioredoxin_dom"/>
</dbReference>
<dbReference type="InterPro" id="IPR036249">
    <property type="entry name" value="Thioredoxin-like_sf"/>
</dbReference>
<keyword evidence="2" id="KW-0560">Oxidoreductase</keyword>
<evidence type="ECO:0000256" key="1">
    <source>
        <dbReference type="ARBA" id="ARBA00022729"/>
    </source>
</evidence>
<evidence type="ECO:0000313" key="6">
    <source>
        <dbReference type="EMBL" id="KKC98368.1"/>
    </source>
</evidence>
<evidence type="ECO:0000313" key="7">
    <source>
        <dbReference type="Proteomes" id="UP000033633"/>
    </source>
</evidence>
<dbReference type="EMBL" id="JWYV01000021">
    <property type="protein sequence ID" value="KKC98368.1"/>
    <property type="molecule type" value="Genomic_DNA"/>
</dbReference>
<evidence type="ECO:0000256" key="4">
    <source>
        <dbReference type="ARBA" id="ARBA00023284"/>
    </source>
</evidence>
<keyword evidence="1" id="KW-0732">Signal</keyword>
<dbReference type="SUPFAM" id="SSF52833">
    <property type="entry name" value="Thioredoxin-like"/>
    <property type="match status" value="1"/>
</dbReference>